<accession>A0A160TNC0</accession>
<gene>
    <name evidence="2" type="ORF">MGWOODY_Smn2642</name>
</gene>
<feature type="region of interest" description="Disordered" evidence="1">
    <location>
        <begin position="1"/>
        <end position="21"/>
    </location>
</feature>
<protein>
    <submittedName>
        <fullName evidence="2">Uncharacterized protein</fullName>
    </submittedName>
</protein>
<dbReference type="EMBL" id="CZQE01000301">
    <property type="protein sequence ID" value="CUS45777.1"/>
    <property type="molecule type" value="Genomic_DNA"/>
</dbReference>
<name>A0A160TNC0_9ZZZZ</name>
<organism evidence="2">
    <name type="scientific">hydrothermal vent metagenome</name>
    <dbReference type="NCBI Taxonomy" id="652676"/>
    <lineage>
        <taxon>unclassified sequences</taxon>
        <taxon>metagenomes</taxon>
        <taxon>ecological metagenomes</taxon>
    </lineage>
</organism>
<sequence>MQIEQRPAIVPGNAGAARRPGRIRRPNAWALGARLSIRRSINRNRHSREAGGRTSGAGECTRTIKSIFDQSISSGVRRQ</sequence>
<proteinExistence type="predicted"/>
<dbReference type="AlphaFoldDB" id="A0A160TNC0"/>
<reference evidence="2" key="1">
    <citation type="submission" date="2015-10" db="EMBL/GenBank/DDBJ databases">
        <authorList>
            <person name="Gilbert D.G."/>
        </authorList>
    </citation>
    <scope>NUCLEOTIDE SEQUENCE</scope>
</reference>
<evidence type="ECO:0000256" key="1">
    <source>
        <dbReference type="SAM" id="MobiDB-lite"/>
    </source>
</evidence>
<evidence type="ECO:0000313" key="2">
    <source>
        <dbReference type="EMBL" id="CUS45777.1"/>
    </source>
</evidence>